<keyword evidence="2" id="KW-0812">Transmembrane</keyword>
<dbReference type="GO" id="GO:0008028">
    <property type="term" value="F:monocarboxylic acid transmembrane transporter activity"/>
    <property type="evidence" value="ECO:0007669"/>
    <property type="project" value="TreeGrafter"/>
</dbReference>
<comment type="caution">
    <text evidence="3">The sequence shown here is derived from an EMBL/GenBank/DDBJ whole genome shotgun (WGS) entry which is preliminary data.</text>
</comment>
<evidence type="ECO:0008006" key="5">
    <source>
        <dbReference type="Google" id="ProtNLM"/>
    </source>
</evidence>
<proteinExistence type="predicted"/>
<keyword evidence="2" id="KW-0472">Membrane</keyword>
<feature type="transmembrane region" description="Helical" evidence="2">
    <location>
        <begin position="80"/>
        <end position="103"/>
    </location>
</feature>
<dbReference type="Pfam" id="PF07690">
    <property type="entry name" value="MFS_1"/>
    <property type="match status" value="2"/>
</dbReference>
<feature type="region of interest" description="Disordered" evidence="1">
    <location>
        <begin position="1"/>
        <end position="25"/>
    </location>
</feature>
<feature type="transmembrane region" description="Helical" evidence="2">
    <location>
        <begin position="202"/>
        <end position="222"/>
    </location>
</feature>
<feature type="compositionally biased region" description="Low complexity" evidence="1">
    <location>
        <begin position="1"/>
        <end position="14"/>
    </location>
</feature>
<feature type="transmembrane region" description="Helical" evidence="2">
    <location>
        <begin position="43"/>
        <end position="60"/>
    </location>
</feature>
<dbReference type="Gene3D" id="1.20.1250.20">
    <property type="entry name" value="MFS general substrate transporter like domains"/>
    <property type="match status" value="2"/>
</dbReference>
<dbReference type="Proteomes" id="UP001075354">
    <property type="component" value="Chromosome 8"/>
</dbReference>
<keyword evidence="4" id="KW-1185">Reference proteome</keyword>
<feature type="transmembrane region" description="Helical" evidence="2">
    <location>
        <begin position="678"/>
        <end position="701"/>
    </location>
</feature>
<dbReference type="PANTHER" id="PTHR11360">
    <property type="entry name" value="MONOCARBOXYLATE TRANSPORTER"/>
    <property type="match status" value="1"/>
</dbReference>
<protein>
    <recommendedName>
        <fullName evidence="5">Monocarboxylate transporter</fullName>
    </recommendedName>
</protein>
<feature type="region of interest" description="Disordered" evidence="1">
    <location>
        <begin position="321"/>
        <end position="355"/>
    </location>
</feature>
<evidence type="ECO:0000313" key="4">
    <source>
        <dbReference type="Proteomes" id="UP001075354"/>
    </source>
</evidence>
<feature type="transmembrane region" description="Helical" evidence="2">
    <location>
        <begin position="644"/>
        <end position="666"/>
    </location>
</feature>
<gene>
    <name evidence="3" type="ORF">ONE63_009923</name>
</gene>
<feature type="transmembrane region" description="Helical" evidence="2">
    <location>
        <begin position="140"/>
        <end position="162"/>
    </location>
</feature>
<accession>A0AAV7XJP9</accession>
<dbReference type="InterPro" id="IPR011701">
    <property type="entry name" value="MFS"/>
</dbReference>
<dbReference type="InterPro" id="IPR050327">
    <property type="entry name" value="Proton-linked_MCT"/>
</dbReference>
<feature type="transmembrane region" description="Helical" evidence="2">
    <location>
        <begin position="115"/>
        <end position="134"/>
    </location>
</feature>
<sequence length="716" mass="76923">MTAAARAGVRKGAGPDAHDGAGEAGVGAAAPAKEAPLMRPPDGGWGWMVVLGVAMVNLATRSLEPSFGLLFKNLLKDLGVATTGAALIVSAQDALINFSGLFAGPLIRRYSYRKVAFGGALLVAVGILATAPATSMAHILATYSALIGLGVGFSSAATFVSLSHYFSARRGQAVGLSMAGTAVGFMLAPLLVRYLVQELGTSGALVVLGGVALNGLAGAFLLQPASWHMVPVHPEELHQEMHMDPEAEDHDDPPAIRESAIPLLARPRIELTLVEEDEEAYQLTIRAQNPDRDRKTSTVSTGGGLAFEVFTDPKRKFSVTAVPNDHATDAPSKASLEDSEPHLYPSRKLSQPAMPRNASVLSMEDHAPRRAHSGRHGLPRNTSVVSMSVADNTPHGERKLSRTPYGIPRNVSWISMGAEETPGRKLSRAGMPGMPGMTRAVSSTRIRKASVISCSSMDLTGSLMAIAAASQQDLYRSMQNNNTIIGSHETMNEKDAGASSHISCWRRISNFLDLDLLKNSTYLNITLGLSLFWVAELHFKMVVPFFLGDMGYSQENQALCLSVSAASDIVARLVLPPICDRVKYKKRTLFFVACIFLTISRSVMAEQTDWVPLLITLIICGFFRGATLINYQLTVAECVTLDKLPAAVGLNMVAKGITVVTLGPLLGLIRDATGSYPIFIHAQSFLMTLGLLAWTAEYIYLWRRRASKKERDALEG</sequence>
<reference evidence="3" key="1">
    <citation type="submission" date="2022-12" db="EMBL/GenBank/DDBJ databases">
        <title>Chromosome-level genome assembly of the bean flower thrips Megalurothrips usitatus.</title>
        <authorList>
            <person name="Ma L."/>
            <person name="Liu Q."/>
            <person name="Li H."/>
            <person name="Cai W."/>
        </authorList>
    </citation>
    <scope>NUCLEOTIDE SEQUENCE</scope>
    <source>
        <strain evidence="3">Cailab_2022a</strain>
    </source>
</reference>
<feature type="transmembrane region" description="Helical" evidence="2">
    <location>
        <begin position="587"/>
        <end position="604"/>
    </location>
</feature>
<evidence type="ECO:0000256" key="1">
    <source>
        <dbReference type="SAM" id="MobiDB-lite"/>
    </source>
</evidence>
<evidence type="ECO:0000313" key="3">
    <source>
        <dbReference type="EMBL" id="KAJ1525079.1"/>
    </source>
</evidence>
<keyword evidence="2" id="KW-1133">Transmembrane helix</keyword>
<dbReference type="EMBL" id="JAPTSV010000008">
    <property type="protein sequence ID" value="KAJ1525079.1"/>
    <property type="molecule type" value="Genomic_DNA"/>
</dbReference>
<feature type="transmembrane region" description="Helical" evidence="2">
    <location>
        <begin position="174"/>
        <end position="196"/>
    </location>
</feature>
<feature type="transmembrane region" description="Helical" evidence="2">
    <location>
        <begin position="610"/>
        <end position="632"/>
    </location>
</feature>
<dbReference type="AlphaFoldDB" id="A0AAV7XJP9"/>
<dbReference type="SUPFAM" id="SSF103473">
    <property type="entry name" value="MFS general substrate transporter"/>
    <property type="match status" value="1"/>
</dbReference>
<name>A0AAV7XJP9_9NEOP</name>
<dbReference type="InterPro" id="IPR036259">
    <property type="entry name" value="MFS_trans_sf"/>
</dbReference>
<evidence type="ECO:0000256" key="2">
    <source>
        <dbReference type="SAM" id="Phobius"/>
    </source>
</evidence>
<organism evidence="3 4">
    <name type="scientific">Megalurothrips usitatus</name>
    <name type="common">bean blossom thrips</name>
    <dbReference type="NCBI Taxonomy" id="439358"/>
    <lineage>
        <taxon>Eukaryota</taxon>
        <taxon>Metazoa</taxon>
        <taxon>Ecdysozoa</taxon>
        <taxon>Arthropoda</taxon>
        <taxon>Hexapoda</taxon>
        <taxon>Insecta</taxon>
        <taxon>Pterygota</taxon>
        <taxon>Neoptera</taxon>
        <taxon>Paraneoptera</taxon>
        <taxon>Thysanoptera</taxon>
        <taxon>Terebrantia</taxon>
        <taxon>Thripoidea</taxon>
        <taxon>Thripidae</taxon>
        <taxon>Megalurothrips</taxon>
    </lineage>
</organism>
<dbReference type="PANTHER" id="PTHR11360:SF163">
    <property type="entry name" value="MONOCARBOXYLATE TRANSPORTER 9-LIKE PROTEIN"/>
    <property type="match status" value="1"/>
</dbReference>